<organism evidence="2 3">
    <name type="scientific">Actinomadura alba</name>
    <dbReference type="NCBI Taxonomy" id="406431"/>
    <lineage>
        <taxon>Bacteria</taxon>
        <taxon>Bacillati</taxon>
        <taxon>Actinomycetota</taxon>
        <taxon>Actinomycetes</taxon>
        <taxon>Streptosporangiales</taxon>
        <taxon>Thermomonosporaceae</taxon>
        <taxon>Actinomadura</taxon>
    </lineage>
</organism>
<evidence type="ECO:0000313" key="2">
    <source>
        <dbReference type="EMBL" id="MBC6467701.1"/>
    </source>
</evidence>
<comment type="caution">
    <text evidence="2">The sequence shown here is derived from an EMBL/GenBank/DDBJ whole genome shotgun (WGS) entry which is preliminary data.</text>
</comment>
<sequence>MAVEPSEPADGFGEDFVKGAAFIEPSARERSRKPGPLRRARDRRSERRAEKRRRRAMVEQWRDPHHHVKGRSKTMVSALTGALSVAVITAAVWDARGDAPWQRAAPAVGAGIPQISADDPFGGSPAEDYAVGEAGIEFPRAKAMNGLSADDMALAYLHVKKMVVAANLDPDTVYKGRPDALARLLVPEQRKDMLAKLNSRDPDENSRFWLTSFAPKTAERTGDVVKVHGTTKVRKASENGTRGVMVKLDHNFVYPVHRPGKPGTLIRVVVRRTSEILVYREGAAVRLWLSSSGTSAAPVRCDSEDGFLRPMYDDGSQGGPEPSGAPVDPYDLTRQQEAADDCQAVTHT</sequence>
<gene>
    <name evidence="2" type="ORF">HKK74_19700</name>
</gene>
<proteinExistence type="predicted"/>
<dbReference type="Proteomes" id="UP000805614">
    <property type="component" value="Unassembled WGS sequence"/>
</dbReference>
<keyword evidence="3" id="KW-1185">Reference proteome</keyword>
<name>A0ABR7LS80_9ACTN</name>
<evidence type="ECO:0000256" key="1">
    <source>
        <dbReference type="SAM" id="MobiDB-lite"/>
    </source>
</evidence>
<evidence type="ECO:0000313" key="3">
    <source>
        <dbReference type="Proteomes" id="UP000805614"/>
    </source>
</evidence>
<feature type="region of interest" description="Disordered" evidence="1">
    <location>
        <begin position="307"/>
        <end position="348"/>
    </location>
</feature>
<accession>A0ABR7LS80</accession>
<dbReference type="EMBL" id="JABVEC010000014">
    <property type="protein sequence ID" value="MBC6467701.1"/>
    <property type="molecule type" value="Genomic_DNA"/>
</dbReference>
<dbReference type="RefSeq" id="WP_187244708.1">
    <property type="nucleotide sequence ID" value="NZ_BAAAOK010000010.1"/>
</dbReference>
<feature type="region of interest" description="Disordered" evidence="1">
    <location>
        <begin position="23"/>
        <end position="69"/>
    </location>
</feature>
<feature type="compositionally biased region" description="Basic residues" evidence="1">
    <location>
        <begin position="30"/>
        <end position="42"/>
    </location>
</feature>
<protein>
    <submittedName>
        <fullName evidence="2">Uncharacterized protein</fullName>
    </submittedName>
</protein>
<reference evidence="2 3" key="1">
    <citation type="submission" date="2020-06" db="EMBL/GenBank/DDBJ databases">
        <title>Actinomadura xiongansis sp. nov., isolated from soil of Baiyangdian.</title>
        <authorList>
            <person name="Zhang X."/>
        </authorList>
    </citation>
    <scope>NUCLEOTIDE SEQUENCE [LARGE SCALE GENOMIC DNA]</scope>
    <source>
        <strain evidence="2 3">HBUM206468</strain>
    </source>
</reference>